<dbReference type="EMBL" id="GL761536">
    <property type="protein sequence ID" value="EFZ23215.1"/>
    <property type="molecule type" value="Genomic_DNA"/>
</dbReference>
<accession>E9I887</accession>
<name>E9I887_SOLIN</name>
<protein>
    <submittedName>
        <fullName evidence="2">Uncharacterized protein</fullName>
    </submittedName>
</protein>
<gene>
    <name evidence="2" type="ORF">SINV_14589</name>
</gene>
<reference evidence="2" key="1">
    <citation type="journal article" date="2011" name="Proc. Natl. Acad. Sci. U.S.A.">
        <title>The genome of the fire ant Solenopsis invicta.</title>
        <authorList>
            <person name="Wurm Y."/>
            <person name="Wang J."/>
            <person name="Riba-Grognuz O."/>
            <person name="Corona M."/>
            <person name="Nygaard S."/>
            <person name="Hunt B.G."/>
            <person name="Ingram K.K."/>
            <person name="Falquet L."/>
            <person name="Nipitwattanaphon M."/>
            <person name="Gotzek D."/>
            <person name="Dijkstra M.B."/>
            <person name="Oettler J."/>
            <person name="Comtesse F."/>
            <person name="Shih C.J."/>
            <person name="Wu W.J."/>
            <person name="Yang C.C."/>
            <person name="Thomas J."/>
            <person name="Beaudoing E."/>
            <person name="Pradervand S."/>
            <person name="Flegel V."/>
            <person name="Cook E.D."/>
            <person name="Fabbretti R."/>
            <person name="Stockinger H."/>
            <person name="Long L."/>
            <person name="Farmerie W.G."/>
            <person name="Oakey J."/>
            <person name="Boomsma J.J."/>
            <person name="Pamilo P."/>
            <person name="Yi S.V."/>
            <person name="Heinze J."/>
            <person name="Goodisman M.A."/>
            <person name="Farinelli L."/>
            <person name="Harshman K."/>
            <person name="Hulo N."/>
            <person name="Cerutti L."/>
            <person name="Xenarios I."/>
            <person name="Shoemaker D."/>
            <person name="Keller L."/>
        </authorList>
    </citation>
    <scope>NUCLEOTIDE SEQUENCE [LARGE SCALE GENOMIC DNA]</scope>
</reference>
<feature type="region of interest" description="Disordered" evidence="1">
    <location>
        <begin position="44"/>
        <end position="66"/>
    </location>
</feature>
<sequence>SVKPLLNDEAYKASQISEDEQSMLQDYVTIPFLRGTIEKLVERQQAKREAEIEPKDTQTKENLQTT</sequence>
<evidence type="ECO:0000256" key="1">
    <source>
        <dbReference type="SAM" id="MobiDB-lite"/>
    </source>
</evidence>
<dbReference type="HOGENOM" id="CLU_2838600_0_0_1"/>
<feature type="compositionally biased region" description="Basic and acidic residues" evidence="1">
    <location>
        <begin position="44"/>
        <end position="59"/>
    </location>
</feature>
<organism>
    <name type="scientific">Solenopsis invicta</name>
    <name type="common">Red imported fire ant</name>
    <name type="synonym">Solenopsis wagneri</name>
    <dbReference type="NCBI Taxonomy" id="13686"/>
    <lineage>
        <taxon>Eukaryota</taxon>
        <taxon>Metazoa</taxon>
        <taxon>Ecdysozoa</taxon>
        <taxon>Arthropoda</taxon>
        <taxon>Hexapoda</taxon>
        <taxon>Insecta</taxon>
        <taxon>Pterygota</taxon>
        <taxon>Neoptera</taxon>
        <taxon>Endopterygota</taxon>
        <taxon>Hymenoptera</taxon>
        <taxon>Apocrita</taxon>
        <taxon>Aculeata</taxon>
        <taxon>Formicoidea</taxon>
        <taxon>Formicidae</taxon>
        <taxon>Myrmicinae</taxon>
        <taxon>Solenopsis</taxon>
    </lineage>
</organism>
<feature type="non-terminal residue" evidence="2">
    <location>
        <position position="1"/>
    </location>
</feature>
<feature type="non-terminal residue" evidence="2">
    <location>
        <position position="66"/>
    </location>
</feature>
<evidence type="ECO:0000313" key="2">
    <source>
        <dbReference type="EMBL" id="EFZ23215.1"/>
    </source>
</evidence>
<dbReference type="AlphaFoldDB" id="E9I887"/>
<proteinExistence type="predicted"/>